<feature type="chain" id="PRO_5034962574" evidence="2">
    <location>
        <begin position="23"/>
        <end position="145"/>
    </location>
</feature>
<feature type="signal peptide" evidence="2">
    <location>
        <begin position="1"/>
        <end position="22"/>
    </location>
</feature>
<organism evidence="3 4">
    <name type="scientific">Fusarium denticulatum</name>
    <dbReference type="NCBI Taxonomy" id="48507"/>
    <lineage>
        <taxon>Eukaryota</taxon>
        <taxon>Fungi</taxon>
        <taxon>Dikarya</taxon>
        <taxon>Ascomycota</taxon>
        <taxon>Pezizomycotina</taxon>
        <taxon>Sordariomycetes</taxon>
        <taxon>Hypocreomycetidae</taxon>
        <taxon>Hypocreales</taxon>
        <taxon>Nectriaceae</taxon>
        <taxon>Fusarium</taxon>
        <taxon>Fusarium fujikuroi species complex</taxon>
    </lineage>
</organism>
<name>A0A8H5X6I1_9HYPO</name>
<dbReference type="AlphaFoldDB" id="A0A8H5X6I1"/>
<keyword evidence="1" id="KW-0812">Transmembrane</keyword>
<evidence type="ECO:0000313" key="3">
    <source>
        <dbReference type="EMBL" id="KAF5683148.1"/>
    </source>
</evidence>
<reference evidence="3 4" key="1">
    <citation type="submission" date="2020-05" db="EMBL/GenBank/DDBJ databases">
        <title>Identification and distribution of gene clusters putatively required for synthesis of sphingolipid metabolism inhibitors in phylogenetically diverse species of the filamentous fungus Fusarium.</title>
        <authorList>
            <person name="Kim H.-S."/>
            <person name="Busman M."/>
            <person name="Brown D.W."/>
            <person name="Divon H."/>
            <person name="Uhlig S."/>
            <person name="Proctor R.H."/>
        </authorList>
    </citation>
    <scope>NUCLEOTIDE SEQUENCE [LARGE SCALE GENOMIC DNA]</scope>
    <source>
        <strain evidence="3 4">NRRL 25311</strain>
    </source>
</reference>
<keyword evidence="1" id="KW-0472">Membrane</keyword>
<accession>A0A8H5X6I1</accession>
<proteinExistence type="predicted"/>
<keyword evidence="1" id="KW-1133">Transmembrane helix</keyword>
<protein>
    <submittedName>
        <fullName evidence="3">Uncharacterized protein</fullName>
    </submittedName>
</protein>
<keyword evidence="2" id="KW-0732">Signal</keyword>
<evidence type="ECO:0000256" key="1">
    <source>
        <dbReference type="SAM" id="Phobius"/>
    </source>
</evidence>
<keyword evidence="4" id="KW-1185">Reference proteome</keyword>
<feature type="transmembrane region" description="Helical" evidence="1">
    <location>
        <begin position="29"/>
        <end position="52"/>
    </location>
</feature>
<sequence>MELTTICLTVLILSFLLIGHSPIQMPREAWGYTLAAVFFAVIGGASFFGQIIHTALPELQRTHENPEDYFEHLSKIFRQGRVQFSAHDYRKYGICCDQEGHCIFCLDLQDREDEEILAFLRMLHSGFDRRMKRVLAKKEERGVDS</sequence>
<gene>
    <name evidence="3" type="ORF">FDENT_7331</name>
</gene>
<evidence type="ECO:0000313" key="4">
    <source>
        <dbReference type="Proteomes" id="UP000562682"/>
    </source>
</evidence>
<dbReference type="Proteomes" id="UP000562682">
    <property type="component" value="Unassembled WGS sequence"/>
</dbReference>
<comment type="caution">
    <text evidence="3">The sequence shown here is derived from an EMBL/GenBank/DDBJ whole genome shotgun (WGS) entry which is preliminary data.</text>
</comment>
<dbReference type="EMBL" id="JAAOAK010000200">
    <property type="protein sequence ID" value="KAF5683148.1"/>
    <property type="molecule type" value="Genomic_DNA"/>
</dbReference>
<evidence type="ECO:0000256" key="2">
    <source>
        <dbReference type="SAM" id="SignalP"/>
    </source>
</evidence>